<organism evidence="2 3">
    <name type="scientific">Streptomyces globosus</name>
    <dbReference type="NCBI Taxonomy" id="68209"/>
    <lineage>
        <taxon>Bacteria</taxon>
        <taxon>Bacillati</taxon>
        <taxon>Actinomycetota</taxon>
        <taxon>Actinomycetes</taxon>
        <taxon>Kitasatosporales</taxon>
        <taxon>Streptomycetaceae</taxon>
        <taxon>Streptomyces</taxon>
    </lineage>
</organism>
<evidence type="ECO:0000256" key="1">
    <source>
        <dbReference type="SAM" id="MobiDB-lite"/>
    </source>
</evidence>
<feature type="compositionally biased region" description="Low complexity" evidence="1">
    <location>
        <begin position="101"/>
        <end position="111"/>
    </location>
</feature>
<proteinExistence type="predicted"/>
<reference evidence="2 3" key="1">
    <citation type="submission" date="2018-01" db="EMBL/GenBank/DDBJ databases">
        <title>Draft genome Sequence of streptomyces globosus LZH-48.</title>
        <authorList>
            <person name="Ran K."/>
            <person name="Li Z."/>
            <person name="Wei S."/>
            <person name="Dong R."/>
        </authorList>
    </citation>
    <scope>NUCLEOTIDE SEQUENCE [LARGE SCALE GENOMIC DNA]</scope>
    <source>
        <strain evidence="2 3">LZH-48</strain>
    </source>
</reference>
<evidence type="ECO:0000313" key="2">
    <source>
        <dbReference type="EMBL" id="AXE23533.1"/>
    </source>
</evidence>
<dbReference type="RefSeq" id="WP_114054713.1">
    <property type="nucleotide sequence ID" value="NZ_CP030862.1"/>
</dbReference>
<feature type="region of interest" description="Disordered" evidence="1">
    <location>
        <begin position="101"/>
        <end position="120"/>
    </location>
</feature>
<evidence type="ECO:0000313" key="3">
    <source>
        <dbReference type="Proteomes" id="UP000252004"/>
    </source>
</evidence>
<keyword evidence="3" id="KW-1185">Reference proteome</keyword>
<name>A0A344TY12_9ACTN</name>
<dbReference type="EMBL" id="CP030862">
    <property type="protein sequence ID" value="AXE23533.1"/>
    <property type="molecule type" value="Genomic_DNA"/>
</dbReference>
<gene>
    <name evidence="2" type="ORF">C0216_08710</name>
</gene>
<dbReference type="AlphaFoldDB" id="A0A344TY12"/>
<sequence length="120" mass="12846">MNDFWNRAAAARQAQAQAQQEAFEASLTPVMPEHQGGTAAWIAARAKRFERNREATAMAAASGYVNLQDMRALAHERAVAQYGNHARLTNPAAHLAQTMAGGQAQGYSSGAPRSAYSDTV</sequence>
<dbReference type="Proteomes" id="UP000252004">
    <property type="component" value="Chromosome"/>
</dbReference>
<accession>A0A344TY12</accession>
<dbReference type="KEGG" id="sgz:C0216_08710"/>
<protein>
    <submittedName>
        <fullName evidence="2">Uncharacterized protein</fullName>
    </submittedName>
</protein>